<dbReference type="SUPFAM" id="SSF51569">
    <property type="entry name" value="Aldolase"/>
    <property type="match status" value="1"/>
</dbReference>
<evidence type="ECO:0000256" key="3">
    <source>
        <dbReference type="ARBA" id="ARBA00022679"/>
    </source>
</evidence>
<proteinExistence type="inferred from homology"/>
<keyword evidence="4" id="KW-0464">Manganese</keyword>
<evidence type="ECO:0000256" key="4">
    <source>
        <dbReference type="ARBA" id="ARBA00023211"/>
    </source>
</evidence>
<gene>
    <name evidence="7" type="ORF">IQ249_00985</name>
</gene>
<evidence type="ECO:0000313" key="7">
    <source>
        <dbReference type="EMBL" id="MBE9114460.1"/>
    </source>
</evidence>
<keyword evidence="2" id="KW-0432">Leucine biosynthesis</keyword>
<dbReference type="PROSITE" id="PS50991">
    <property type="entry name" value="PYR_CT"/>
    <property type="match status" value="1"/>
</dbReference>
<evidence type="ECO:0000256" key="1">
    <source>
        <dbReference type="ARBA" id="ARBA00009396"/>
    </source>
</evidence>
<dbReference type="RefSeq" id="WP_194027534.1">
    <property type="nucleotide sequence ID" value="NZ_JADEWZ010000001.1"/>
</dbReference>
<keyword evidence="3" id="KW-0808">Transferase</keyword>
<dbReference type="Proteomes" id="UP000654482">
    <property type="component" value="Unassembled WGS sequence"/>
</dbReference>
<evidence type="ECO:0000259" key="6">
    <source>
        <dbReference type="PROSITE" id="PS50991"/>
    </source>
</evidence>
<dbReference type="GO" id="GO:0003852">
    <property type="term" value="F:2-isopropylmalate synthase activity"/>
    <property type="evidence" value="ECO:0007669"/>
    <property type="project" value="TreeGrafter"/>
</dbReference>
<dbReference type="Pfam" id="PF00682">
    <property type="entry name" value="HMGL-like"/>
    <property type="match status" value="1"/>
</dbReference>
<keyword evidence="2" id="KW-0028">Amino-acid biosynthesis</keyword>
<sequence>MSEKSPTKINIFDTTLRDGELTPEVTMNLQQKIEIAQLQEAIGVDIIEVGYPGAFPKDFDEVLALAKIIKNSTVCGLASSKSSEIERVAEAIKPANRGRIHLYSTVNLKDRSQTLKNHALNLIKNSITLARNYCDDVEWSAFDAARSDRGFLCKSVELAISSGATTVSIPDSFGSLTPEEFSELIATVVNQVPNIDRAILSVHCHNDRGFAVENSLAALPHGVRQIECSVNGLGARKGNADLSQIVIALSPSPDYFTDINPESCNNVSQLVTQITGIEPP</sequence>
<dbReference type="PANTHER" id="PTHR10277:SF9">
    <property type="entry name" value="2-ISOPROPYLMALATE SYNTHASE 1, CHLOROPLASTIC-RELATED"/>
    <property type="match status" value="1"/>
</dbReference>
<dbReference type="EMBL" id="JADEWZ010000001">
    <property type="protein sequence ID" value="MBE9114460.1"/>
    <property type="molecule type" value="Genomic_DNA"/>
</dbReference>
<comment type="caution">
    <text evidence="7">The sequence shown here is derived from an EMBL/GenBank/DDBJ whole genome shotgun (WGS) entry which is preliminary data.</text>
</comment>
<evidence type="ECO:0000313" key="8">
    <source>
        <dbReference type="Proteomes" id="UP000654482"/>
    </source>
</evidence>
<evidence type="ECO:0000256" key="2">
    <source>
        <dbReference type="ARBA" id="ARBA00022430"/>
    </source>
</evidence>
<accession>A0A8J7B7M0</accession>
<protein>
    <submittedName>
        <fullName evidence="7">2-isopropylmalate synthase</fullName>
    </submittedName>
</protein>
<dbReference type="InterPro" id="IPR050073">
    <property type="entry name" value="2-IPM_HCS-like"/>
</dbReference>
<feature type="domain" description="Pyruvate carboxyltransferase" evidence="6">
    <location>
        <begin position="9"/>
        <end position="265"/>
    </location>
</feature>
<dbReference type="FunFam" id="3.20.20.70:FF:000010">
    <property type="entry name" value="2-isopropylmalate synthase"/>
    <property type="match status" value="1"/>
</dbReference>
<name>A0A8J7B7M0_9CYAN</name>
<keyword evidence="8" id="KW-1185">Reference proteome</keyword>
<dbReference type="PANTHER" id="PTHR10277">
    <property type="entry name" value="HOMOCITRATE SYNTHASE-RELATED"/>
    <property type="match status" value="1"/>
</dbReference>
<keyword evidence="5" id="KW-0100">Branched-chain amino acid biosynthesis</keyword>
<dbReference type="AlphaFoldDB" id="A0A8J7B7M0"/>
<organism evidence="7 8">
    <name type="scientific">Lusitaniella coriacea LEGE 07157</name>
    <dbReference type="NCBI Taxonomy" id="945747"/>
    <lineage>
        <taxon>Bacteria</taxon>
        <taxon>Bacillati</taxon>
        <taxon>Cyanobacteriota</taxon>
        <taxon>Cyanophyceae</taxon>
        <taxon>Spirulinales</taxon>
        <taxon>Lusitaniellaceae</taxon>
        <taxon>Lusitaniella</taxon>
    </lineage>
</organism>
<reference evidence="7" key="1">
    <citation type="submission" date="2020-10" db="EMBL/GenBank/DDBJ databases">
        <authorList>
            <person name="Castelo-Branco R."/>
            <person name="Eusebio N."/>
            <person name="Adriana R."/>
            <person name="Vieira A."/>
            <person name="Brugerolle De Fraissinette N."/>
            <person name="Rezende De Castro R."/>
            <person name="Schneider M.P."/>
            <person name="Vasconcelos V."/>
            <person name="Leao P.N."/>
        </authorList>
    </citation>
    <scope>NUCLEOTIDE SEQUENCE</scope>
    <source>
        <strain evidence="7">LEGE 07157</strain>
    </source>
</reference>
<dbReference type="Gene3D" id="3.20.20.70">
    <property type="entry name" value="Aldolase class I"/>
    <property type="match status" value="1"/>
</dbReference>
<dbReference type="InterPro" id="IPR000891">
    <property type="entry name" value="PYR_CT"/>
</dbReference>
<evidence type="ECO:0000256" key="5">
    <source>
        <dbReference type="ARBA" id="ARBA00023304"/>
    </source>
</evidence>
<dbReference type="InterPro" id="IPR013785">
    <property type="entry name" value="Aldolase_TIM"/>
</dbReference>
<comment type="similarity">
    <text evidence="1">Belongs to the alpha-IPM synthase/homocitrate synthase family. LeuA type 1 subfamily.</text>
</comment>
<dbReference type="GO" id="GO:0009098">
    <property type="term" value="P:L-leucine biosynthetic process"/>
    <property type="evidence" value="ECO:0007669"/>
    <property type="project" value="UniProtKB-KW"/>
</dbReference>